<dbReference type="GO" id="GO:0035159">
    <property type="term" value="P:regulation of tube length, open tracheal system"/>
    <property type="evidence" value="ECO:0007669"/>
    <property type="project" value="TreeGrafter"/>
</dbReference>
<dbReference type="OrthoDB" id="6351228at2759"/>
<evidence type="ECO:0000313" key="4">
    <source>
        <dbReference type="Proteomes" id="UP000440578"/>
    </source>
</evidence>
<organism evidence="3 4">
    <name type="scientific">Amphibalanus amphitrite</name>
    <name type="common">Striped barnacle</name>
    <name type="synonym">Balanus amphitrite</name>
    <dbReference type="NCBI Taxonomy" id="1232801"/>
    <lineage>
        <taxon>Eukaryota</taxon>
        <taxon>Metazoa</taxon>
        <taxon>Ecdysozoa</taxon>
        <taxon>Arthropoda</taxon>
        <taxon>Crustacea</taxon>
        <taxon>Multicrustacea</taxon>
        <taxon>Cirripedia</taxon>
        <taxon>Thoracica</taxon>
        <taxon>Thoracicalcarea</taxon>
        <taxon>Balanomorpha</taxon>
        <taxon>Balanoidea</taxon>
        <taxon>Balanidae</taxon>
        <taxon>Amphibalaninae</taxon>
        <taxon>Amphibalanus</taxon>
    </lineage>
</organism>
<keyword evidence="2" id="KW-0472">Membrane</keyword>
<feature type="transmembrane region" description="Helical" evidence="2">
    <location>
        <begin position="172"/>
        <end position="194"/>
    </location>
</feature>
<feature type="region of interest" description="Disordered" evidence="1">
    <location>
        <begin position="303"/>
        <end position="324"/>
    </location>
</feature>
<evidence type="ECO:0000256" key="1">
    <source>
        <dbReference type="SAM" id="MobiDB-lite"/>
    </source>
</evidence>
<dbReference type="AlphaFoldDB" id="A0A6A4W8R6"/>
<gene>
    <name evidence="3" type="ORF">FJT64_027273</name>
</gene>
<dbReference type="PANTHER" id="PTHR36694:SF4">
    <property type="entry name" value="LD42595P"/>
    <property type="match status" value="1"/>
</dbReference>
<feature type="transmembrane region" description="Helical" evidence="2">
    <location>
        <begin position="206"/>
        <end position="226"/>
    </location>
</feature>
<protein>
    <recommendedName>
        <fullName evidence="5">Transmembrane protein</fullName>
    </recommendedName>
</protein>
<keyword evidence="4" id="KW-1185">Reference proteome</keyword>
<comment type="caution">
    <text evidence="3">The sequence shown here is derived from an EMBL/GenBank/DDBJ whole genome shotgun (WGS) entry which is preliminary data.</text>
</comment>
<dbReference type="EMBL" id="VIIS01001284">
    <property type="protein sequence ID" value="KAF0300164.1"/>
    <property type="molecule type" value="Genomic_DNA"/>
</dbReference>
<sequence length="335" mass="37582">MVLLVGCSSTSILIGSMRPHTRSPPDLLRENSDQTVPSTDLDMAEMLRPPSRAASQVSRQTVESRRNMPMYGSASAISIRSTVARSHAGFTAPQEQWRPPVLSAACCTTVSRASHYTALYSILQSLFTVITGVFDMYTLAEAEPGKDHFGYYIISFEFVYAGNPHVRWCLMVLALGSTILGVMLLVTSVLLLKALQEEYEPRIRPWLLAMLFHTVWRFFAFIFAAFVNDMYFSYHGLMCAAWAAMVPLNVYCWLVVWSMFNELTEVSRLEDIACMKMGGTLNSLPTSMLSGGNSRRFSRRPSLYSTTTDHHRPSVSVYTDQPRPSVASCYQDEPM</sequence>
<evidence type="ECO:0000313" key="3">
    <source>
        <dbReference type="EMBL" id="KAF0300164.1"/>
    </source>
</evidence>
<feature type="transmembrane region" description="Helical" evidence="2">
    <location>
        <begin position="118"/>
        <end position="137"/>
    </location>
</feature>
<dbReference type="GO" id="GO:0005886">
    <property type="term" value="C:plasma membrane"/>
    <property type="evidence" value="ECO:0007669"/>
    <property type="project" value="TreeGrafter"/>
</dbReference>
<reference evidence="3 4" key="1">
    <citation type="submission" date="2019-07" db="EMBL/GenBank/DDBJ databases">
        <title>Draft genome assembly of a fouling barnacle, Amphibalanus amphitrite (Darwin, 1854): The first reference genome for Thecostraca.</title>
        <authorList>
            <person name="Kim W."/>
        </authorList>
    </citation>
    <scope>NUCLEOTIDE SEQUENCE [LARGE SCALE GENOMIC DNA]</scope>
    <source>
        <strain evidence="3">SNU_AA5</strain>
        <tissue evidence="3">Soma without cirri and trophi</tissue>
    </source>
</reference>
<dbReference type="Proteomes" id="UP000440578">
    <property type="component" value="Unassembled WGS sequence"/>
</dbReference>
<proteinExistence type="predicted"/>
<name>A0A6A4W8R6_AMPAM</name>
<evidence type="ECO:0000256" key="2">
    <source>
        <dbReference type="SAM" id="Phobius"/>
    </source>
</evidence>
<dbReference type="EMBL" id="VIIS01001284">
    <property type="protein sequence ID" value="KAF0300165.1"/>
    <property type="molecule type" value="Genomic_DNA"/>
</dbReference>
<feature type="transmembrane region" description="Helical" evidence="2">
    <location>
        <begin position="232"/>
        <end position="260"/>
    </location>
</feature>
<keyword evidence="2" id="KW-0812">Transmembrane</keyword>
<dbReference type="GO" id="GO:0060857">
    <property type="term" value="P:establishment of glial blood-brain barrier"/>
    <property type="evidence" value="ECO:0007669"/>
    <property type="project" value="TreeGrafter"/>
</dbReference>
<keyword evidence="2" id="KW-1133">Transmembrane helix</keyword>
<accession>A0A6A4W8R6</accession>
<evidence type="ECO:0008006" key="5">
    <source>
        <dbReference type="Google" id="ProtNLM"/>
    </source>
</evidence>
<dbReference type="GO" id="GO:0019991">
    <property type="term" value="P:septate junction assembly"/>
    <property type="evidence" value="ECO:0007669"/>
    <property type="project" value="TreeGrafter"/>
</dbReference>
<dbReference type="PANTHER" id="PTHR36694">
    <property type="entry name" value="PASIFLORA 1, ISOFORM A-RELATED"/>
    <property type="match status" value="1"/>
</dbReference>